<evidence type="ECO:0000256" key="6">
    <source>
        <dbReference type="ARBA" id="ARBA00022741"/>
    </source>
</evidence>
<dbReference type="AlphaFoldDB" id="A0A1M7ZBY3"/>
<dbReference type="SUPFAM" id="SSF81301">
    <property type="entry name" value="Nucleotidyltransferase"/>
    <property type="match status" value="1"/>
</dbReference>
<dbReference type="InterPro" id="IPR032828">
    <property type="entry name" value="PolyA_RNA-bd"/>
</dbReference>
<dbReference type="Pfam" id="PF01743">
    <property type="entry name" value="PolyA_pol"/>
    <property type="match status" value="1"/>
</dbReference>
<feature type="region of interest" description="Disordered" evidence="9">
    <location>
        <begin position="1"/>
        <end position="27"/>
    </location>
</feature>
<dbReference type="InterPro" id="IPR002646">
    <property type="entry name" value="PolA_pol_head_dom"/>
</dbReference>
<dbReference type="GO" id="GO:0000049">
    <property type="term" value="F:tRNA binding"/>
    <property type="evidence" value="ECO:0007669"/>
    <property type="project" value="TreeGrafter"/>
</dbReference>
<dbReference type="GO" id="GO:0046872">
    <property type="term" value="F:metal ion binding"/>
    <property type="evidence" value="ECO:0007669"/>
    <property type="project" value="UniProtKB-KW"/>
</dbReference>
<dbReference type="GO" id="GO:0016779">
    <property type="term" value="F:nucleotidyltransferase activity"/>
    <property type="evidence" value="ECO:0007669"/>
    <property type="project" value="UniProtKB-KW"/>
</dbReference>
<evidence type="ECO:0000256" key="7">
    <source>
        <dbReference type="ARBA" id="ARBA00022842"/>
    </source>
</evidence>
<dbReference type="PANTHER" id="PTHR46173:SF1">
    <property type="entry name" value="CCA TRNA NUCLEOTIDYLTRANSFERASE 1, MITOCHONDRIAL"/>
    <property type="match status" value="1"/>
</dbReference>
<evidence type="ECO:0000313" key="13">
    <source>
        <dbReference type="Proteomes" id="UP000186406"/>
    </source>
</evidence>
<name>A0A1M7ZBY3_9HYPH</name>
<evidence type="ECO:0000256" key="4">
    <source>
        <dbReference type="ARBA" id="ARBA00022695"/>
    </source>
</evidence>
<accession>A0A1M7ZBY3</accession>
<feature type="domain" description="Poly A polymerase head" evidence="10">
    <location>
        <begin position="47"/>
        <end position="168"/>
    </location>
</feature>
<dbReference type="SUPFAM" id="SSF81891">
    <property type="entry name" value="Poly A polymerase C-terminal region-like"/>
    <property type="match status" value="1"/>
</dbReference>
<reference evidence="12 13" key="1">
    <citation type="submission" date="2016-12" db="EMBL/GenBank/DDBJ databases">
        <authorList>
            <person name="Song W.-J."/>
            <person name="Kurnit D.M."/>
        </authorList>
    </citation>
    <scope>NUCLEOTIDE SEQUENCE [LARGE SCALE GENOMIC DNA]</scope>
    <source>
        <strain evidence="12 13">DSM 19599</strain>
    </source>
</reference>
<evidence type="ECO:0000256" key="3">
    <source>
        <dbReference type="ARBA" id="ARBA00022694"/>
    </source>
</evidence>
<keyword evidence="4" id="KW-0548">Nucleotidyltransferase</keyword>
<dbReference type="InterPro" id="IPR050264">
    <property type="entry name" value="Bact_CCA-adding_enz_type3_sf"/>
</dbReference>
<dbReference type="PANTHER" id="PTHR46173">
    <property type="entry name" value="CCA TRNA NUCLEOTIDYLTRANSFERASE 1, MITOCHONDRIAL"/>
    <property type="match status" value="1"/>
</dbReference>
<organism evidence="12 13">
    <name type="scientific">Pseudoxanthobacter soli DSM 19599</name>
    <dbReference type="NCBI Taxonomy" id="1123029"/>
    <lineage>
        <taxon>Bacteria</taxon>
        <taxon>Pseudomonadati</taxon>
        <taxon>Pseudomonadota</taxon>
        <taxon>Alphaproteobacteria</taxon>
        <taxon>Hyphomicrobiales</taxon>
        <taxon>Segnochrobactraceae</taxon>
        <taxon>Pseudoxanthobacter</taxon>
    </lineage>
</organism>
<evidence type="ECO:0000259" key="11">
    <source>
        <dbReference type="Pfam" id="PF12627"/>
    </source>
</evidence>
<keyword evidence="5" id="KW-0479">Metal-binding</keyword>
<dbReference type="GO" id="GO:0000166">
    <property type="term" value="F:nucleotide binding"/>
    <property type="evidence" value="ECO:0007669"/>
    <property type="project" value="UniProtKB-KW"/>
</dbReference>
<gene>
    <name evidence="12" type="ORF">SAMN02745172_01013</name>
</gene>
<comment type="similarity">
    <text evidence="8">Belongs to the tRNA nucleotidyltransferase/poly(A) polymerase family.</text>
</comment>
<evidence type="ECO:0000256" key="9">
    <source>
        <dbReference type="SAM" id="MobiDB-lite"/>
    </source>
</evidence>
<evidence type="ECO:0000313" key="12">
    <source>
        <dbReference type="EMBL" id="SHO62408.1"/>
    </source>
</evidence>
<keyword evidence="13" id="KW-1185">Reference proteome</keyword>
<dbReference type="RefSeq" id="WP_244530765.1">
    <property type="nucleotide sequence ID" value="NZ_FRXO01000002.1"/>
</dbReference>
<keyword evidence="2 8" id="KW-0808">Transferase</keyword>
<dbReference type="Proteomes" id="UP000186406">
    <property type="component" value="Unassembled WGS sequence"/>
</dbReference>
<keyword evidence="6" id="KW-0547">Nucleotide-binding</keyword>
<dbReference type="Gene3D" id="3.30.460.10">
    <property type="entry name" value="Beta Polymerase, domain 2"/>
    <property type="match status" value="1"/>
</dbReference>
<evidence type="ECO:0000259" key="10">
    <source>
        <dbReference type="Pfam" id="PF01743"/>
    </source>
</evidence>
<dbReference type="CDD" id="cd05398">
    <property type="entry name" value="NT_ClassII-CCAase"/>
    <property type="match status" value="1"/>
</dbReference>
<keyword evidence="3" id="KW-0819">tRNA processing</keyword>
<sequence length="434" mass="44806">MNPAGVNPAGMSPVAPGGPPSLGDAPWLADPATQRLLATLGADGEEARIVGGAVRNALIGEPVEDIDIATTALPEEVMRRARAAGFKAVPTGVEHGTVTVVAGGRPFEVTTLRRDVATDGRRAEVAFGRDWDVDARRRDFTMNALYVDAGGTLFDPVGGYGDCLARRVRFIGDPDRRIAEDYLRILRFFRFCARYGRGEPDGDGLAAAVRGRAGLRRLSAERIAAEMTKLVTACSAATVMPALSETGLLGRVLGGIGLPARFARVSALVPARSAARRLPPALGFVALGVLVAEDVDRLADRLKLANALRGAMAALVGAQVALGARKAGLGPVDSAAVRRLVHGFGADAAEGALLLAAADCGCDADAGHLAALLAVARGWQAPSFPVSGADLAALGIPPGRGMGERLAALKSAWIASDFTLDKAALIARVENPPG</sequence>
<protein>
    <submittedName>
        <fullName evidence="12">Poly(A) polymerase</fullName>
    </submittedName>
</protein>
<evidence type="ECO:0000256" key="8">
    <source>
        <dbReference type="RuleBase" id="RU003953"/>
    </source>
</evidence>
<keyword evidence="8" id="KW-0694">RNA-binding</keyword>
<dbReference type="Gene3D" id="1.10.3090.10">
    <property type="entry name" value="cca-adding enzyme, domain 2"/>
    <property type="match status" value="1"/>
</dbReference>
<dbReference type="InterPro" id="IPR043519">
    <property type="entry name" value="NT_sf"/>
</dbReference>
<feature type="domain" description="tRNA nucleotidyltransferase/poly(A) polymerase RNA and SrmB- binding" evidence="11">
    <location>
        <begin position="215"/>
        <end position="252"/>
    </location>
</feature>
<evidence type="ECO:0000256" key="5">
    <source>
        <dbReference type="ARBA" id="ARBA00022723"/>
    </source>
</evidence>
<evidence type="ECO:0000256" key="1">
    <source>
        <dbReference type="ARBA" id="ARBA00001946"/>
    </source>
</evidence>
<comment type="cofactor">
    <cofactor evidence="1">
        <name>Mg(2+)</name>
        <dbReference type="ChEBI" id="CHEBI:18420"/>
    </cofactor>
</comment>
<dbReference type="EMBL" id="FRXO01000002">
    <property type="protein sequence ID" value="SHO62408.1"/>
    <property type="molecule type" value="Genomic_DNA"/>
</dbReference>
<keyword evidence="7" id="KW-0460">Magnesium</keyword>
<proteinExistence type="inferred from homology"/>
<dbReference type="Pfam" id="PF12627">
    <property type="entry name" value="PolyA_pol_RNAbd"/>
    <property type="match status" value="1"/>
</dbReference>
<evidence type="ECO:0000256" key="2">
    <source>
        <dbReference type="ARBA" id="ARBA00022679"/>
    </source>
</evidence>
<dbReference type="STRING" id="1123029.SAMN02745172_01013"/>
<dbReference type="GO" id="GO:0008033">
    <property type="term" value="P:tRNA processing"/>
    <property type="evidence" value="ECO:0007669"/>
    <property type="project" value="UniProtKB-KW"/>
</dbReference>